<proteinExistence type="predicted"/>
<name>A0A8S5NLJ6_9CAUD</name>
<protein>
    <submittedName>
        <fullName evidence="2">Uncharacterized protein</fullName>
    </submittedName>
</protein>
<feature type="compositionally biased region" description="Basic and acidic residues" evidence="1">
    <location>
        <begin position="8"/>
        <end position="21"/>
    </location>
</feature>
<dbReference type="EMBL" id="BK015186">
    <property type="protein sequence ID" value="DAD94955.1"/>
    <property type="molecule type" value="Genomic_DNA"/>
</dbReference>
<accession>A0A8S5NLJ6</accession>
<evidence type="ECO:0000256" key="1">
    <source>
        <dbReference type="SAM" id="MobiDB-lite"/>
    </source>
</evidence>
<reference evidence="2" key="1">
    <citation type="journal article" date="2021" name="Proc. Natl. Acad. Sci. U.S.A.">
        <title>A Catalog of Tens of Thousands of Viruses from Human Metagenomes Reveals Hidden Associations with Chronic Diseases.</title>
        <authorList>
            <person name="Tisza M.J."/>
            <person name="Buck C.B."/>
        </authorList>
    </citation>
    <scope>NUCLEOTIDE SEQUENCE</scope>
    <source>
        <strain evidence="2">CtYgF8</strain>
    </source>
</reference>
<evidence type="ECO:0000313" key="2">
    <source>
        <dbReference type="EMBL" id="DAD94955.1"/>
    </source>
</evidence>
<sequence>MLPPGAGECRKTQAAGRDRGIRHPSVFRPMPL</sequence>
<feature type="region of interest" description="Disordered" evidence="1">
    <location>
        <begin position="1"/>
        <end position="32"/>
    </location>
</feature>
<organism evidence="2">
    <name type="scientific">Siphoviridae sp. ctYgF8</name>
    <dbReference type="NCBI Taxonomy" id="2826378"/>
    <lineage>
        <taxon>Viruses</taxon>
        <taxon>Duplodnaviria</taxon>
        <taxon>Heunggongvirae</taxon>
        <taxon>Uroviricota</taxon>
        <taxon>Caudoviricetes</taxon>
    </lineage>
</organism>